<accession>A0A6V7GU11</accession>
<dbReference type="Proteomes" id="UP000752696">
    <property type="component" value="Unassembled WGS sequence"/>
</dbReference>
<reference evidence="1" key="1">
    <citation type="submission" date="2020-07" db="EMBL/GenBank/DDBJ databases">
        <authorList>
            <person name="Nazaruddin N."/>
        </authorList>
    </citation>
    <scope>NUCLEOTIDE SEQUENCE</scope>
</reference>
<dbReference type="EMBL" id="CAJDYZ010000656">
    <property type="protein sequence ID" value="CAD1468500.1"/>
    <property type="molecule type" value="Genomic_DNA"/>
</dbReference>
<comment type="caution">
    <text evidence="1">The sequence shown here is derived from an EMBL/GenBank/DDBJ whole genome shotgun (WGS) entry which is preliminary data.</text>
</comment>
<sequence length="177" mass="19830">MSINEIRPKKVNQTIGILSENQSMPSKFITLVPLTCSSPSAIRFSFSLGPNPTLGAPERKQVSGNSNHATRVGPCVVGDKMQNLRSIIRWRKSIIESEESNDDEVVSHRTKVINRISSSSNSEIEEPYANEDLDDMLEERAIYEEEELNFVDDSLDNIETNSLTGNCHFRSPEKVGF</sequence>
<protein>
    <submittedName>
        <fullName evidence="1">Uncharacterized protein</fullName>
    </submittedName>
</protein>
<proteinExistence type="predicted"/>
<gene>
    <name evidence="1" type="ORF">MHI_LOCUS50781</name>
</gene>
<dbReference type="AlphaFoldDB" id="A0A6V7GU11"/>
<keyword evidence="2" id="KW-1185">Reference proteome</keyword>
<evidence type="ECO:0000313" key="1">
    <source>
        <dbReference type="EMBL" id="CAD1468500.1"/>
    </source>
</evidence>
<organism evidence="1 2">
    <name type="scientific">Heterotrigona itama</name>
    <dbReference type="NCBI Taxonomy" id="395501"/>
    <lineage>
        <taxon>Eukaryota</taxon>
        <taxon>Metazoa</taxon>
        <taxon>Ecdysozoa</taxon>
        <taxon>Arthropoda</taxon>
        <taxon>Hexapoda</taxon>
        <taxon>Insecta</taxon>
        <taxon>Pterygota</taxon>
        <taxon>Neoptera</taxon>
        <taxon>Endopterygota</taxon>
        <taxon>Hymenoptera</taxon>
        <taxon>Apocrita</taxon>
        <taxon>Aculeata</taxon>
        <taxon>Apoidea</taxon>
        <taxon>Anthophila</taxon>
        <taxon>Apidae</taxon>
        <taxon>Heterotrigona</taxon>
    </lineage>
</organism>
<evidence type="ECO:0000313" key="2">
    <source>
        <dbReference type="Proteomes" id="UP000752696"/>
    </source>
</evidence>
<name>A0A6V7GU11_9HYME</name>